<evidence type="ECO:0000313" key="2">
    <source>
        <dbReference type="Proteomes" id="UP000003711"/>
    </source>
</evidence>
<protein>
    <recommendedName>
        <fullName evidence="3">PcfK-like protein</fullName>
    </recommendedName>
</protein>
<organism evidence="1 2">
    <name type="scientific">Bacteroides cellulosilyticus DSM 14838</name>
    <dbReference type="NCBI Taxonomy" id="537012"/>
    <lineage>
        <taxon>Bacteria</taxon>
        <taxon>Pseudomonadati</taxon>
        <taxon>Bacteroidota</taxon>
        <taxon>Bacteroidia</taxon>
        <taxon>Bacteroidales</taxon>
        <taxon>Bacteroidaceae</taxon>
        <taxon>Bacteroides</taxon>
    </lineage>
</organism>
<dbReference type="Pfam" id="PF14058">
    <property type="entry name" value="PcfK"/>
    <property type="match status" value="1"/>
</dbReference>
<proteinExistence type="predicted"/>
<evidence type="ECO:0008006" key="3">
    <source>
        <dbReference type="Google" id="ProtNLM"/>
    </source>
</evidence>
<dbReference type="HOGENOM" id="CLU_153208_0_0_10"/>
<dbReference type="Proteomes" id="UP000003711">
    <property type="component" value="Unassembled WGS sequence"/>
</dbReference>
<dbReference type="RefSeq" id="WP_007209803.1">
    <property type="nucleotide sequence ID" value="NZ_EQ973488.1"/>
</dbReference>
<dbReference type="AlphaFoldDB" id="E2N818"/>
<reference evidence="1 2" key="1">
    <citation type="submission" date="2008-12" db="EMBL/GenBank/DDBJ databases">
        <authorList>
            <person name="Fulton L."/>
            <person name="Clifton S."/>
            <person name="Fulton B."/>
            <person name="Xu J."/>
            <person name="Minx P."/>
            <person name="Pepin K.H."/>
            <person name="Johnson M."/>
            <person name="Bhonagiri V."/>
            <person name="Nash W.E."/>
            <person name="Mardis E.R."/>
            <person name="Wilson R.K."/>
        </authorList>
    </citation>
    <scope>NUCLEOTIDE SEQUENCE [LARGE SCALE GENOMIC DNA]</scope>
    <source>
        <strain evidence="1 2">DSM 14838</strain>
    </source>
</reference>
<gene>
    <name evidence="1" type="ORF">BACCELL_00413</name>
</gene>
<reference evidence="1 2" key="2">
    <citation type="submission" date="2009-01" db="EMBL/GenBank/DDBJ databases">
        <title>Draft genome sequence of Bacteroides cellulosilyticus (DSM 14838).</title>
        <authorList>
            <person name="Sudarsanam P."/>
            <person name="Ley R."/>
            <person name="Guruge J."/>
            <person name="Turnbaugh P.J."/>
            <person name="Mahowald M."/>
            <person name="Liep D."/>
            <person name="Gordon J."/>
        </authorList>
    </citation>
    <scope>NUCLEOTIDE SEQUENCE [LARGE SCALE GENOMIC DNA]</scope>
    <source>
        <strain evidence="1 2">DSM 14838</strain>
    </source>
</reference>
<name>E2N818_9BACE</name>
<evidence type="ECO:0000313" key="1">
    <source>
        <dbReference type="EMBL" id="EEF91944.1"/>
    </source>
</evidence>
<sequence>MSKQESIKDAIKSYLDERARTDELFARSYAKKNKSIDECFAYIMGEALKNSIAIASGAKGCAMDNDVVYGMAVHYYDEDDIKVNKLPSNVRTSASITTPAKPVKLTEEEEKRAREEAIKRLAEEQYTLLKKKPSRSKKEVTEVKQMSLF</sequence>
<accession>E2N818</accession>
<comment type="caution">
    <text evidence="1">The sequence shown here is derived from an EMBL/GenBank/DDBJ whole genome shotgun (WGS) entry which is preliminary data.</text>
</comment>
<dbReference type="InterPro" id="IPR025624">
    <property type="entry name" value="PcfK"/>
</dbReference>
<dbReference type="EMBL" id="ACCH01000035">
    <property type="protein sequence ID" value="EEF91944.1"/>
    <property type="molecule type" value="Genomic_DNA"/>
</dbReference>